<feature type="repeat" description="PPR" evidence="2">
    <location>
        <begin position="127"/>
        <end position="161"/>
    </location>
</feature>
<dbReference type="NCBIfam" id="TIGR00756">
    <property type="entry name" value="PPR"/>
    <property type="match status" value="1"/>
</dbReference>
<evidence type="ECO:0000313" key="6">
    <source>
        <dbReference type="Proteomes" id="UP001152797"/>
    </source>
</evidence>
<evidence type="ECO:0000313" key="5">
    <source>
        <dbReference type="EMBL" id="CAL4761206.1"/>
    </source>
</evidence>
<dbReference type="Proteomes" id="UP001152797">
    <property type="component" value="Unassembled WGS sequence"/>
</dbReference>
<reference evidence="3" key="1">
    <citation type="submission" date="2022-10" db="EMBL/GenBank/DDBJ databases">
        <authorList>
            <person name="Chen Y."/>
            <person name="Dougan E. K."/>
            <person name="Chan C."/>
            <person name="Rhodes N."/>
            <person name="Thang M."/>
        </authorList>
    </citation>
    <scope>NUCLEOTIDE SEQUENCE</scope>
</reference>
<dbReference type="PANTHER" id="PTHR47447:SF17">
    <property type="entry name" value="OS12G0638900 PROTEIN"/>
    <property type="match status" value="1"/>
</dbReference>
<evidence type="ECO:0000313" key="3">
    <source>
        <dbReference type="EMBL" id="CAI3973894.1"/>
    </source>
</evidence>
<dbReference type="EMBL" id="CAMXCT030000105">
    <property type="protein sequence ID" value="CAL4761206.1"/>
    <property type="molecule type" value="Genomic_DNA"/>
</dbReference>
<organism evidence="3">
    <name type="scientific">Cladocopium goreaui</name>
    <dbReference type="NCBI Taxonomy" id="2562237"/>
    <lineage>
        <taxon>Eukaryota</taxon>
        <taxon>Sar</taxon>
        <taxon>Alveolata</taxon>
        <taxon>Dinophyceae</taxon>
        <taxon>Suessiales</taxon>
        <taxon>Symbiodiniaceae</taxon>
        <taxon>Cladocopium</taxon>
    </lineage>
</organism>
<accession>A0A9P1FED4</accession>
<dbReference type="PROSITE" id="PS51375">
    <property type="entry name" value="PPR"/>
    <property type="match status" value="1"/>
</dbReference>
<sequence>MRYVYHLDTVPQGTTGIRGADAAALHAQQVTSLLRPLARAKRSRLLQKTLRSLEALGLRSNVVHRNLLLSALERLSHWQQAIDNLRDLRDENLEATAATMSTVSSSCAKASEWQKALEVFGDTRFKDTICFNVAISACARGDRWITAVRLLREMRATEVQADAISYNSAISACQWLMALALLAEMKEVDLQADVVSYGAVLASNIEWDAACQLLQGFSEGIQLDDLNHLSHE</sequence>
<protein>
    <submittedName>
        <fullName evidence="5">Pentatricopeptide repeat-containing protein GUN1, chloroplastic (Pentatricopeptide repeat-containing protein At2g31400) (Protein GENOMES UNCOUPLED 1)</fullName>
    </submittedName>
</protein>
<evidence type="ECO:0000313" key="4">
    <source>
        <dbReference type="EMBL" id="CAL1127269.1"/>
    </source>
</evidence>
<keyword evidence="1" id="KW-0677">Repeat</keyword>
<keyword evidence="6" id="KW-1185">Reference proteome</keyword>
<name>A0A9P1FED4_9DINO</name>
<evidence type="ECO:0000256" key="2">
    <source>
        <dbReference type="PROSITE-ProRule" id="PRU00708"/>
    </source>
</evidence>
<dbReference type="Gene3D" id="1.25.40.10">
    <property type="entry name" value="Tetratricopeptide repeat domain"/>
    <property type="match status" value="2"/>
</dbReference>
<dbReference type="EMBL" id="CAMXCT020000105">
    <property type="protein sequence ID" value="CAL1127269.1"/>
    <property type="molecule type" value="Genomic_DNA"/>
</dbReference>
<dbReference type="InterPro" id="IPR011990">
    <property type="entry name" value="TPR-like_helical_dom_sf"/>
</dbReference>
<dbReference type="InterPro" id="IPR002885">
    <property type="entry name" value="PPR_rpt"/>
</dbReference>
<dbReference type="OrthoDB" id="444548at2759"/>
<dbReference type="AlphaFoldDB" id="A0A9P1FED4"/>
<dbReference type="PANTHER" id="PTHR47447">
    <property type="entry name" value="OS03G0856100 PROTEIN"/>
    <property type="match status" value="1"/>
</dbReference>
<comment type="caution">
    <text evidence="3">The sequence shown here is derived from an EMBL/GenBank/DDBJ whole genome shotgun (WGS) entry which is preliminary data.</text>
</comment>
<reference evidence="4" key="2">
    <citation type="submission" date="2024-04" db="EMBL/GenBank/DDBJ databases">
        <authorList>
            <person name="Chen Y."/>
            <person name="Shah S."/>
            <person name="Dougan E. K."/>
            <person name="Thang M."/>
            <person name="Chan C."/>
        </authorList>
    </citation>
    <scope>NUCLEOTIDE SEQUENCE [LARGE SCALE GENOMIC DNA]</scope>
</reference>
<gene>
    <name evidence="3" type="ORF">C1SCF055_LOCUS2340</name>
</gene>
<evidence type="ECO:0000256" key="1">
    <source>
        <dbReference type="ARBA" id="ARBA00022737"/>
    </source>
</evidence>
<proteinExistence type="predicted"/>
<dbReference type="Pfam" id="PF01535">
    <property type="entry name" value="PPR"/>
    <property type="match status" value="2"/>
</dbReference>
<dbReference type="EMBL" id="CAMXCT010000105">
    <property type="protein sequence ID" value="CAI3973894.1"/>
    <property type="molecule type" value="Genomic_DNA"/>
</dbReference>